<dbReference type="OrthoDB" id="273340at2759"/>
<proteinExistence type="predicted"/>
<dbReference type="InterPro" id="IPR056551">
    <property type="entry name" value="Beta-prop_NOL10_N"/>
</dbReference>
<evidence type="ECO:0000313" key="3">
    <source>
        <dbReference type="Proteomes" id="UP000774326"/>
    </source>
</evidence>
<dbReference type="GO" id="GO:0030686">
    <property type="term" value="C:90S preribosome"/>
    <property type="evidence" value="ECO:0007669"/>
    <property type="project" value="TreeGrafter"/>
</dbReference>
<evidence type="ECO:0000313" key="2">
    <source>
        <dbReference type="EMBL" id="KAH3675487.1"/>
    </source>
</evidence>
<reference evidence="2" key="1">
    <citation type="journal article" date="2021" name="Open Biol.">
        <title>Shared evolutionary footprints suggest mitochondrial oxidative damage underlies multiple complex I losses in fungi.</title>
        <authorList>
            <person name="Schikora-Tamarit M.A."/>
            <person name="Marcet-Houben M."/>
            <person name="Nosek J."/>
            <person name="Gabaldon T."/>
        </authorList>
    </citation>
    <scope>NUCLEOTIDE SEQUENCE</scope>
    <source>
        <strain evidence="2">CBS2887</strain>
    </source>
</reference>
<dbReference type="GO" id="GO:0032040">
    <property type="term" value="C:small-subunit processome"/>
    <property type="evidence" value="ECO:0007669"/>
    <property type="project" value="TreeGrafter"/>
</dbReference>
<dbReference type="InterPro" id="IPR040382">
    <property type="entry name" value="NOL10/Enp2"/>
</dbReference>
<dbReference type="EMBL" id="JAEUBG010005411">
    <property type="protein sequence ID" value="KAH3675487.1"/>
    <property type="molecule type" value="Genomic_DNA"/>
</dbReference>
<dbReference type="PANTHER" id="PTHR14927:SF0">
    <property type="entry name" value="NUCLEOLAR PROTEIN 10"/>
    <property type="match status" value="1"/>
</dbReference>
<comment type="caution">
    <text evidence="2">The sequence shown here is derived from an EMBL/GenBank/DDBJ whole genome shotgun (WGS) entry which is preliminary data.</text>
</comment>
<sequence length="103" mass="11700">GYGFPINKITWLDDNSSVSNKIMTSDRKIAKIWDRNDGDLFASMEPSVDINDVEYIPDSGMFFMANESIPMHTYYIPALGPAPKWCSFLDNITEELEEKPSDT</sequence>
<accession>A0A9P8PP50</accession>
<feature type="domain" description="Nucleolar protein 10-like N-terminal" evidence="1">
    <location>
        <begin position="18"/>
        <end position="100"/>
    </location>
</feature>
<gene>
    <name evidence="2" type="ORF">WICPIJ_009350</name>
</gene>
<name>A0A9P8PP50_WICPI</name>
<evidence type="ECO:0000259" key="1">
    <source>
        <dbReference type="Pfam" id="PF23098"/>
    </source>
</evidence>
<keyword evidence="3" id="KW-1185">Reference proteome</keyword>
<feature type="non-terminal residue" evidence="2">
    <location>
        <position position="1"/>
    </location>
</feature>
<protein>
    <recommendedName>
        <fullName evidence="1">Nucleolar protein 10-like N-terminal domain-containing protein</fullName>
    </recommendedName>
</protein>
<dbReference type="InterPro" id="IPR011047">
    <property type="entry name" value="Quinoprotein_ADH-like_sf"/>
</dbReference>
<dbReference type="GO" id="GO:0000462">
    <property type="term" value="P:maturation of SSU-rRNA from tricistronic rRNA transcript (SSU-rRNA, 5.8S rRNA, LSU-rRNA)"/>
    <property type="evidence" value="ECO:0007669"/>
    <property type="project" value="TreeGrafter"/>
</dbReference>
<reference evidence="2" key="2">
    <citation type="submission" date="2021-01" db="EMBL/GenBank/DDBJ databases">
        <authorList>
            <person name="Schikora-Tamarit M.A."/>
        </authorList>
    </citation>
    <scope>NUCLEOTIDE SEQUENCE</scope>
    <source>
        <strain evidence="2">CBS2887</strain>
    </source>
</reference>
<feature type="non-terminal residue" evidence="2">
    <location>
        <position position="103"/>
    </location>
</feature>
<dbReference type="PANTHER" id="PTHR14927">
    <property type="entry name" value="NUCLEOLAR PROTEIN 10"/>
    <property type="match status" value="1"/>
</dbReference>
<dbReference type="Pfam" id="PF23098">
    <property type="entry name" value="Beta-prop_NOL10_N"/>
    <property type="match status" value="1"/>
</dbReference>
<dbReference type="Proteomes" id="UP000774326">
    <property type="component" value="Unassembled WGS sequence"/>
</dbReference>
<organism evidence="2 3">
    <name type="scientific">Wickerhamomyces pijperi</name>
    <name type="common">Yeast</name>
    <name type="synonym">Pichia pijperi</name>
    <dbReference type="NCBI Taxonomy" id="599730"/>
    <lineage>
        <taxon>Eukaryota</taxon>
        <taxon>Fungi</taxon>
        <taxon>Dikarya</taxon>
        <taxon>Ascomycota</taxon>
        <taxon>Saccharomycotina</taxon>
        <taxon>Saccharomycetes</taxon>
        <taxon>Phaffomycetales</taxon>
        <taxon>Wickerhamomycetaceae</taxon>
        <taxon>Wickerhamomyces</taxon>
    </lineage>
</organism>
<dbReference type="AlphaFoldDB" id="A0A9P8PP50"/>
<dbReference type="SUPFAM" id="SSF50998">
    <property type="entry name" value="Quinoprotein alcohol dehydrogenase-like"/>
    <property type="match status" value="1"/>
</dbReference>